<dbReference type="InterPro" id="IPR000073">
    <property type="entry name" value="AB_hydrolase_1"/>
</dbReference>
<evidence type="ECO:0000313" key="4">
    <source>
        <dbReference type="EMBL" id="GLB44859.1"/>
    </source>
</evidence>
<dbReference type="GO" id="GO:0005739">
    <property type="term" value="C:mitochondrion"/>
    <property type="evidence" value="ECO:0007669"/>
    <property type="project" value="TreeGrafter"/>
</dbReference>
<evidence type="ECO:0000313" key="5">
    <source>
        <dbReference type="Proteomes" id="UP001063166"/>
    </source>
</evidence>
<dbReference type="PANTHER" id="PTHR46118">
    <property type="entry name" value="PROTEIN ABHD11"/>
    <property type="match status" value="1"/>
</dbReference>
<keyword evidence="5" id="KW-1185">Reference proteome</keyword>
<comment type="similarity">
    <text evidence="1">Belongs to the AB hydrolase superfamily.</text>
</comment>
<accession>A0A9P3URA3</accession>
<evidence type="ECO:0000256" key="2">
    <source>
        <dbReference type="ARBA" id="ARBA00022801"/>
    </source>
</evidence>
<protein>
    <submittedName>
        <fullName evidence="4">Alpha beta-hydrolase</fullName>
    </submittedName>
</protein>
<dbReference type="AlphaFoldDB" id="A0A9P3URA3"/>
<proteinExistence type="inferred from homology"/>
<dbReference type="InterPro" id="IPR029058">
    <property type="entry name" value="AB_hydrolase_fold"/>
</dbReference>
<evidence type="ECO:0000256" key="1">
    <source>
        <dbReference type="ARBA" id="ARBA00008645"/>
    </source>
</evidence>
<dbReference type="GO" id="GO:0052689">
    <property type="term" value="F:carboxylic ester hydrolase activity"/>
    <property type="evidence" value="ECO:0007669"/>
    <property type="project" value="TreeGrafter"/>
</dbReference>
<dbReference type="Pfam" id="PF00561">
    <property type="entry name" value="Abhydrolase_1"/>
    <property type="match status" value="1"/>
</dbReference>
<keyword evidence="2" id="KW-0378">Hydrolase</keyword>
<gene>
    <name evidence="4" type="ORF">LshimejAT787_1801960</name>
</gene>
<dbReference type="OrthoDB" id="8119704at2759"/>
<name>A0A9P3URA3_LYOSH</name>
<dbReference type="Proteomes" id="UP001063166">
    <property type="component" value="Unassembled WGS sequence"/>
</dbReference>
<comment type="caution">
    <text evidence="4">The sequence shown here is derived from an EMBL/GenBank/DDBJ whole genome shotgun (WGS) entry which is preliminary data.</text>
</comment>
<reference evidence="4" key="1">
    <citation type="submission" date="2022-07" db="EMBL/GenBank/DDBJ databases">
        <title>The genome of Lyophyllum shimeji provides insight into the initial evolution of ectomycorrhizal fungal genome.</title>
        <authorList>
            <person name="Kobayashi Y."/>
            <person name="Shibata T."/>
            <person name="Hirakawa H."/>
            <person name="Shigenobu S."/>
            <person name="Nishiyama T."/>
            <person name="Yamada A."/>
            <person name="Hasebe M."/>
            <person name="Kawaguchi M."/>
        </authorList>
    </citation>
    <scope>NUCLEOTIDE SEQUENCE</scope>
    <source>
        <strain evidence="4">AT787</strain>
    </source>
</reference>
<dbReference type="Gene3D" id="3.40.50.1820">
    <property type="entry name" value="alpha/beta hydrolase"/>
    <property type="match status" value="1"/>
</dbReference>
<dbReference type="EMBL" id="BRPK01000018">
    <property type="protein sequence ID" value="GLB44859.1"/>
    <property type="molecule type" value="Genomic_DNA"/>
</dbReference>
<dbReference type="PANTHER" id="PTHR46118:SF4">
    <property type="entry name" value="PROTEIN ABHD11"/>
    <property type="match status" value="1"/>
</dbReference>
<organism evidence="4 5">
    <name type="scientific">Lyophyllum shimeji</name>
    <name type="common">Hon-shimeji</name>
    <name type="synonym">Tricholoma shimeji</name>
    <dbReference type="NCBI Taxonomy" id="47721"/>
    <lineage>
        <taxon>Eukaryota</taxon>
        <taxon>Fungi</taxon>
        <taxon>Dikarya</taxon>
        <taxon>Basidiomycota</taxon>
        <taxon>Agaricomycotina</taxon>
        <taxon>Agaricomycetes</taxon>
        <taxon>Agaricomycetidae</taxon>
        <taxon>Agaricales</taxon>
        <taxon>Tricholomatineae</taxon>
        <taxon>Lyophyllaceae</taxon>
        <taxon>Lyophyllum</taxon>
    </lineage>
</organism>
<feature type="domain" description="AB hydrolase-1" evidence="3">
    <location>
        <begin position="71"/>
        <end position="310"/>
    </location>
</feature>
<evidence type="ECO:0000259" key="3">
    <source>
        <dbReference type="Pfam" id="PF00561"/>
    </source>
</evidence>
<dbReference type="SUPFAM" id="SSF53474">
    <property type="entry name" value="alpha/beta-Hydrolases"/>
    <property type="match status" value="1"/>
</dbReference>
<sequence>MALLGLRRALLRRLPAGHRHVTSTTCRVGLQNAYILRVAAPHRRNVSTQITPVDLSSDAYIPPHGNTTEGALVILHGIFGSKRNFASLCKAFMRDLNRPVYALDLRNHGSSPKTRPMDYLSMAADVHHFVTKNQLEDISLLGHSMGGKVAMTVALSGTLPALSNLIVSDISPTQTCLPPAFTTYLKAMAHIEDPASAIRTREQADDILKGVEKNLAVRQFLLTNLKTPSDSSETVKFKIPVDILLEATPAIGSFPFIPGPEHQWHGRTLVVKGAKSDYIKDANVALLRELFPNARLEVLDTGHWVHAEKPNEFKKLVVDFILGQRD</sequence>